<evidence type="ECO:0000313" key="1">
    <source>
        <dbReference type="EMBL" id="CAB4881679.1"/>
    </source>
</evidence>
<dbReference type="Gene3D" id="3.30.300.20">
    <property type="match status" value="1"/>
</dbReference>
<dbReference type="PANTHER" id="PTHR35368">
    <property type="entry name" value="HYDROPEROXIDE REDUCTASE"/>
    <property type="match status" value="1"/>
</dbReference>
<accession>A0A6J7ENH2</accession>
<name>A0A6J7ENH2_9ZZZZ</name>
<dbReference type="InterPro" id="IPR015946">
    <property type="entry name" value="KH_dom-like_a/b"/>
</dbReference>
<dbReference type="InterPro" id="IPR052924">
    <property type="entry name" value="OsmC/Ohr_hydroprdx_reductase"/>
</dbReference>
<dbReference type="Pfam" id="PF02566">
    <property type="entry name" value="OsmC"/>
    <property type="match status" value="1"/>
</dbReference>
<protein>
    <submittedName>
        <fullName evidence="1">Unannotated protein</fullName>
    </submittedName>
</protein>
<gene>
    <name evidence="1" type="ORF">UFOPK3402_01366</name>
</gene>
<dbReference type="PANTHER" id="PTHR35368:SF1">
    <property type="entry name" value="HYDROPEROXIDE REDUCTASE"/>
    <property type="match status" value="1"/>
</dbReference>
<proteinExistence type="predicted"/>
<dbReference type="SUPFAM" id="SSF82784">
    <property type="entry name" value="OsmC-like"/>
    <property type="match status" value="1"/>
</dbReference>
<sequence length="133" mass="14063">MVDDRLVTAKWAGGFQVDVQAGAFGLRVDEPERIGGTDTGPQPTDLLLSAVASCFVLSLAYAASKRAIAVERIGVAVTGTYEGPRFAAIRIEVDIAAPDDVVATLISAAERVCYVTNTLKRPPEISVVTRSLD</sequence>
<dbReference type="InterPro" id="IPR036102">
    <property type="entry name" value="OsmC/Ohrsf"/>
</dbReference>
<dbReference type="InterPro" id="IPR003718">
    <property type="entry name" value="OsmC/Ohr_fam"/>
</dbReference>
<organism evidence="1">
    <name type="scientific">freshwater metagenome</name>
    <dbReference type="NCBI Taxonomy" id="449393"/>
    <lineage>
        <taxon>unclassified sequences</taxon>
        <taxon>metagenomes</taxon>
        <taxon>ecological metagenomes</taxon>
    </lineage>
</organism>
<dbReference type="EMBL" id="CAFBLS010000178">
    <property type="protein sequence ID" value="CAB4881679.1"/>
    <property type="molecule type" value="Genomic_DNA"/>
</dbReference>
<dbReference type="AlphaFoldDB" id="A0A6J7ENH2"/>
<reference evidence="1" key="1">
    <citation type="submission" date="2020-05" db="EMBL/GenBank/DDBJ databases">
        <authorList>
            <person name="Chiriac C."/>
            <person name="Salcher M."/>
            <person name="Ghai R."/>
            <person name="Kavagutti S V."/>
        </authorList>
    </citation>
    <scope>NUCLEOTIDE SEQUENCE</scope>
</reference>